<protein>
    <recommendedName>
        <fullName evidence="2">FHA domain-containing protein</fullName>
    </recommendedName>
</protein>
<dbReference type="InterPro" id="IPR008984">
    <property type="entry name" value="SMAD_FHA_dom_sf"/>
</dbReference>
<reference evidence="3 4" key="1">
    <citation type="journal article" date="2020" name="Mol. Biol. Evol.">
        <title>Interspecific Gene Flow and the Evolution of Specialization in Black and White Rhinoceros.</title>
        <authorList>
            <person name="Moodley Y."/>
            <person name="Westbury M.V."/>
            <person name="Russo I.M."/>
            <person name="Gopalakrishnan S."/>
            <person name="Rakotoarivelo A."/>
            <person name="Olsen R.A."/>
            <person name="Prost S."/>
            <person name="Tunstall T."/>
            <person name="Ryder O.A."/>
            <person name="Dalen L."/>
            <person name="Bruford M.W."/>
        </authorList>
    </citation>
    <scope>NUCLEOTIDE SEQUENCE [LARGE SCALE GENOMIC DNA]</scope>
    <source>
        <strain evidence="3">SBR-YM</strain>
        <tissue evidence="3">Skin</tissue>
    </source>
</reference>
<feature type="region of interest" description="Disordered" evidence="1">
    <location>
        <begin position="504"/>
        <end position="525"/>
    </location>
</feature>
<evidence type="ECO:0000313" key="3">
    <source>
        <dbReference type="EMBL" id="KAF5919296.1"/>
    </source>
</evidence>
<evidence type="ECO:0000313" key="4">
    <source>
        <dbReference type="Proteomes" id="UP000551758"/>
    </source>
</evidence>
<dbReference type="EMBL" id="JACDTQ010002373">
    <property type="protein sequence ID" value="KAF5919296.1"/>
    <property type="molecule type" value="Genomic_DNA"/>
</dbReference>
<dbReference type="Gene3D" id="2.60.200.20">
    <property type="match status" value="1"/>
</dbReference>
<comment type="caution">
    <text evidence="3">The sequence shown here is derived from an EMBL/GenBank/DDBJ whole genome shotgun (WGS) entry which is preliminary data.</text>
</comment>
<dbReference type="Pfam" id="PF00498">
    <property type="entry name" value="FHA"/>
    <property type="match status" value="1"/>
</dbReference>
<name>A0A7J7EV29_DICBM</name>
<organism evidence="3 4">
    <name type="scientific">Diceros bicornis minor</name>
    <name type="common">South-central black rhinoceros</name>
    <dbReference type="NCBI Taxonomy" id="77932"/>
    <lineage>
        <taxon>Eukaryota</taxon>
        <taxon>Metazoa</taxon>
        <taxon>Chordata</taxon>
        <taxon>Craniata</taxon>
        <taxon>Vertebrata</taxon>
        <taxon>Euteleostomi</taxon>
        <taxon>Mammalia</taxon>
        <taxon>Eutheria</taxon>
        <taxon>Laurasiatheria</taxon>
        <taxon>Perissodactyla</taxon>
        <taxon>Rhinocerotidae</taxon>
        <taxon>Diceros</taxon>
    </lineage>
</organism>
<evidence type="ECO:0000256" key="1">
    <source>
        <dbReference type="SAM" id="MobiDB-lite"/>
    </source>
</evidence>
<dbReference type="InterPro" id="IPR000253">
    <property type="entry name" value="FHA_dom"/>
</dbReference>
<accession>A0A7J7EV29</accession>
<proteinExistence type="predicted"/>
<dbReference type="SUPFAM" id="SSF49879">
    <property type="entry name" value="SMAD/FHA domain"/>
    <property type="match status" value="1"/>
</dbReference>
<feature type="compositionally biased region" description="Polar residues" evidence="1">
    <location>
        <begin position="506"/>
        <end position="519"/>
    </location>
</feature>
<dbReference type="AlphaFoldDB" id="A0A7J7EV29"/>
<dbReference type="Proteomes" id="UP000551758">
    <property type="component" value="Unassembled WGS sequence"/>
</dbReference>
<keyword evidence="4" id="KW-1185">Reference proteome</keyword>
<feature type="region of interest" description="Disordered" evidence="1">
    <location>
        <begin position="1"/>
        <end position="25"/>
    </location>
</feature>
<feature type="domain" description="FHA" evidence="2">
    <location>
        <begin position="31"/>
        <end position="84"/>
    </location>
</feature>
<sequence>MAIAQNSYEEDGTFQRLGIPQEKEESSCDAGQAASNAITLQGLGISDKHTSFTNLDGKVTVTPHSKCKVVVNGVPITTKTKLQHLVNFPAWPQNFLSPTQEPGEVLVRRPRLRSCGEGWVGWALTASLPVTFPQMKPHIPQEPSERLAVASGGFWERFVLVCDFEKTGGEQQWAPAVPAQLLAQVTSTCSQSLHLPCRRTLGGGSAQLSQAAPQSLTDLPQMTLVLPVTGPAVSHPREHAGKNHRNDLLEQQMESNIGDLPLYFQEIPNGGTVPALDGEDSHVAQEDDPFWDPVEAVHLGSAHVWLQSLAHCVECEEQVELVSCDRLEAAVLRICMSPCAPTGQACGGEDVVIDPLELLGKRMDFEIRIVRCLGVKWLKEDTERGPVWKIVNPQIEDTVQFAALNASQEFLNYLQTNALIVDFWGLQEGCAELSCSQPDLTVTGEVHIMVDTTKIATVMSTGKATSNPISELYLKLLKLEQETELLRNINRTLREENVLLKGSLEKTGSSQQAHKPSNTLKHEHGKGQFLRLRHFYKPPEDDQMLRPFVQQQSQMLKDFGDLLESSLWKLKNDVALIIKKNRDYLTSNNEDTPTENI</sequence>
<evidence type="ECO:0000259" key="2">
    <source>
        <dbReference type="Pfam" id="PF00498"/>
    </source>
</evidence>
<gene>
    <name evidence="3" type="ORF">HPG69_002606</name>
</gene>